<sequence>MWFSSGPPVNERGERGKGGGAGFRVERRREWRDVVSLMMVVFRRRESEIWRGYAGGVEWVKGEVYGSELCGGRSNRGAVLDYRIGWSHMGRILGRLGHRLDK</sequence>
<evidence type="ECO:0000313" key="3">
    <source>
        <dbReference type="Proteomes" id="UP000823775"/>
    </source>
</evidence>
<evidence type="ECO:0000313" key="2">
    <source>
        <dbReference type="EMBL" id="MCD9646883.1"/>
    </source>
</evidence>
<evidence type="ECO:0000256" key="1">
    <source>
        <dbReference type="SAM" id="MobiDB-lite"/>
    </source>
</evidence>
<organism evidence="2 3">
    <name type="scientific">Datura stramonium</name>
    <name type="common">Jimsonweed</name>
    <name type="synonym">Common thornapple</name>
    <dbReference type="NCBI Taxonomy" id="4076"/>
    <lineage>
        <taxon>Eukaryota</taxon>
        <taxon>Viridiplantae</taxon>
        <taxon>Streptophyta</taxon>
        <taxon>Embryophyta</taxon>
        <taxon>Tracheophyta</taxon>
        <taxon>Spermatophyta</taxon>
        <taxon>Magnoliopsida</taxon>
        <taxon>eudicotyledons</taxon>
        <taxon>Gunneridae</taxon>
        <taxon>Pentapetalae</taxon>
        <taxon>asterids</taxon>
        <taxon>lamiids</taxon>
        <taxon>Solanales</taxon>
        <taxon>Solanaceae</taxon>
        <taxon>Solanoideae</taxon>
        <taxon>Datureae</taxon>
        <taxon>Datura</taxon>
    </lineage>
</organism>
<name>A0ABS8VL51_DATST</name>
<proteinExistence type="predicted"/>
<protein>
    <submittedName>
        <fullName evidence="2">Uncharacterized protein</fullName>
    </submittedName>
</protein>
<gene>
    <name evidence="2" type="ORF">HAX54_037124</name>
</gene>
<accession>A0ABS8VL51</accession>
<feature type="region of interest" description="Disordered" evidence="1">
    <location>
        <begin position="1"/>
        <end position="21"/>
    </location>
</feature>
<reference evidence="2 3" key="1">
    <citation type="journal article" date="2021" name="BMC Genomics">
        <title>Datura genome reveals duplications of psychoactive alkaloid biosynthetic genes and high mutation rate following tissue culture.</title>
        <authorList>
            <person name="Rajewski A."/>
            <person name="Carter-House D."/>
            <person name="Stajich J."/>
            <person name="Litt A."/>
        </authorList>
    </citation>
    <scope>NUCLEOTIDE SEQUENCE [LARGE SCALE GENOMIC DNA]</scope>
    <source>
        <strain evidence="2">AR-01</strain>
    </source>
</reference>
<comment type="caution">
    <text evidence="2">The sequence shown here is derived from an EMBL/GenBank/DDBJ whole genome shotgun (WGS) entry which is preliminary data.</text>
</comment>
<keyword evidence="3" id="KW-1185">Reference proteome</keyword>
<dbReference type="EMBL" id="JACEIK010004944">
    <property type="protein sequence ID" value="MCD9646883.1"/>
    <property type="molecule type" value="Genomic_DNA"/>
</dbReference>
<dbReference type="Proteomes" id="UP000823775">
    <property type="component" value="Unassembled WGS sequence"/>
</dbReference>